<name>A0ABN1S1L9_9ACTN</name>
<organism evidence="1 2">
    <name type="scientific">Streptomyces rhizosphaericus</name>
    <dbReference type="NCBI Taxonomy" id="114699"/>
    <lineage>
        <taxon>Bacteria</taxon>
        <taxon>Bacillati</taxon>
        <taxon>Actinomycetota</taxon>
        <taxon>Actinomycetes</taxon>
        <taxon>Kitasatosporales</taxon>
        <taxon>Streptomycetaceae</taxon>
        <taxon>Streptomyces</taxon>
        <taxon>Streptomyces violaceusniger group</taxon>
    </lineage>
</organism>
<evidence type="ECO:0000313" key="2">
    <source>
        <dbReference type="Proteomes" id="UP001500033"/>
    </source>
</evidence>
<proteinExistence type="predicted"/>
<reference evidence="1 2" key="1">
    <citation type="journal article" date="2019" name="Int. J. Syst. Evol. Microbiol.">
        <title>The Global Catalogue of Microorganisms (GCM) 10K type strain sequencing project: providing services to taxonomists for standard genome sequencing and annotation.</title>
        <authorList>
            <consortium name="The Broad Institute Genomics Platform"/>
            <consortium name="The Broad Institute Genome Sequencing Center for Infectious Disease"/>
            <person name="Wu L."/>
            <person name="Ma J."/>
        </authorList>
    </citation>
    <scope>NUCLEOTIDE SEQUENCE [LARGE SCALE GENOMIC DNA]</scope>
    <source>
        <strain evidence="1 2">JCM 11445</strain>
    </source>
</reference>
<keyword evidence="2" id="KW-1185">Reference proteome</keyword>
<evidence type="ECO:0000313" key="1">
    <source>
        <dbReference type="EMBL" id="GAA0970157.1"/>
    </source>
</evidence>
<protein>
    <submittedName>
        <fullName evidence="1">Uncharacterized protein</fullName>
    </submittedName>
</protein>
<accession>A0ABN1S1L9</accession>
<comment type="caution">
    <text evidence="1">The sequence shown here is derived from an EMBL/GenBank/DDBJ whole genome shotgun (WGS) entry which is preliminary data.</text>
</comment>
<gene>
    <name evidence="1" type="ORF">GCM10009576_009370</name>
</gene>
<dbReference type="Proteomes" id="UP001500033">
    <property type="component" value="Unassembled WGS sequence"/>
</dbReference>
<sequence>MAGSTRRAVLIGIVAMFAVAMAARGTVKVTVRSPFFLADVPVFRVSAVLDVVAALTPSSYRTSF</sequence>
<dbReference type="EMBL" id="BAAAIE010000003">
    <property type="protein sequence ID" value="GAA0970157.1"/>
    <property type="molecule type" value="Genomic_DNA"/>
</dbReference>